<accession>A0A4Q9V310</accession>
<dbReference type="GO" id="GO:0004817">
    <property type="term" value="F:cysteine-tRNA ligase activity"/>
    <property type="evidence" value="ECO:0007669"/>
    <property type="project" value="TreeGrafter"/>
</dbReference>
<keyword evidence="3" id="KW-0547">Nucleotide-binding</keyword>
<name>A0A4Q9V310_9ACTO</name>
<dbReference type="InterPro" id="IPR000222">
    <property type="entry name" value="PP2C_BS"/>
</dbReference>
<dbReference type="Gene3D" id="1.20.120.640">
    <property type="entry name" value="Anticodon-binding domain of a subclass of class I aminoacyl-tRNA synthetases"/>
    <property type="match status" value="1"/>
</dbReference>
<dbReference type="AlphaFoldDB" id="A0A4Q9V310"/>
<dbReference type="GO" id="GO:0043169">
    <property type="term" value="F:cation binding"/>
    <property type="evidence" value="ECO:0007669"/>
    <property type="project" value="InterPro"/>
</dbReference>
<proteinExistence type="predicted"/>
<dbReference type="EMBL" id="SJDT01000002">
    <property type="protein sequence ID" value="TBW22977.1"/>
    <property type="molecule type" value="Genomic_DNA"/>
</dbReference>
<dbReference type="GO" id="GO:0006423">
    <property type="term" value="P:cysteinyl-tRNA aminoacylation"/>
    <property type="evidence" value="ECO:0007669"/>
    <property type="project" value="TreeGrafter"/>
</dbReference>
<dbReference type="PANTHER" id="PTHR10890">
    <property type="entry name" value="CYSTEINYL-TRNA SYNTHETASE"/>
    <property type="match status" value="1"/>
</dbReference>
<keyword evidence="4" id="KW-0067">ATP-binding</keyword>
<evidence type="ECO:0000259" key="5">
    <source>
        <dbReference type="Pfam" id="PF01406"/>
    </source>
</evidence>
<keyword evidence="7" id="KW-1185">Reference proteome</keyword>
<evidence type="ECO:0000256" key="2">
    <source>
        <dbReference type="ARBA" id="ARBA00022598"/>
    </source>
</evidence>
<comment type="caution">
    <text evidence="6">The sequence shown here is derived from an EMBL/GenBank/DDBJ whole genome shotgun (WGS) entry which is preliminary data.</text>
</comment>
<evidence type="ECO:0000313" key="6">
    <source>
        <dbReference type="EMBL" id="TBW22977.1"/>
    </source>
</evidence>
<evidence type="ECO:0000256" key="1">
    <source>
        <dbReference type="ARBA" id="ARBA00011245"/>
    </source>
</evidence>
<feature type="domain" description="tRNA synthetases class I catalytic" evidence="5">
    <location>
        <begin position="34"/>
        <end position="346"/>
    </location>
</feature>
<dbReference type="InterPro" id="IPR024909">
    <property type="entry name" value="Cys-tRNA/MSH_ligase"/>
</dbReference>
<reference evidence="6 7" key="1">
    <citation type="submission" date="2019-02" db="EMBL/GenBank/DDBJ databases">
        <title>Arcanobacterium bovis sp. nov., isolated from the milk of a cow with mastitis.</title>
        <authorList>
            <person name="Sammra O."/>
            <person name="Foster G."/>
            <person name="Hassan A."/>
            <person name="Alssahen M."/>
            <person name="Laemmler C."/>
            <person name="Borowiak M."/>
            <person name="Malorny B."/>
            <person name="Abdulmawjood A."/>
        </authorList>
    </citation>
    <scope>NUCLEOTIDE SEQUENCE [LARGE SCALE GENOMIC DNA]</scope>
    <source>
        <strain evidence="6 7">C605018/01/1</strain>
    </source>
</reference>
<dbReference type="PROSITE" id="PS01032">
    <property type="entry name" value="PPM_1"/>
    <property type="match status" value="1"/>
</dbReference>
<dbReference type="Pfam" id="PF01406">
    <property type="entry name" value="tRNA-synt_1e"/>
    <property type="match status" value="1"/>
</dbReference>
<sequence length="423" mass="47419">MQTWERPQVPLLPGSAPTLQLRDSLTGAISPHLREELNLWVCGITPYDATHLGHANTYVFFDILVRVWIDGGRKMRYAQNLTDIDDPLFERAHATGVDWKNLAHEQTELFRQDMRELRVIPPHAWVSVSEKLDDLEQLVRAWEENAGAYRLPNDDGSEDIYVDSASDVEFVNSPYFSDLDLAALFDGHGGDSQRVGKRNPLDPLVWKGVRGTDYRPPSKIAGQWRPGWHIECAAIAKDELGTVDVQGGGSDLLFPHHEMSELHLRAINSQESAVATLAQQKSVAFHVHSAMVSYQGTKMSKSLGNLILVSQLIHTGVDPRAIRLTILSHHYRQDWEYTDAVLERAQKRLAQWNAALEAPFDECAPEHGMELLQKLRKNLAYDLDTPAALAAVDDCLAHLTAWHSEADKQLVIDTIDALLGVKL</sequence>
<keyword evidence="2" id="KW-0436">Ligase</keyword>
<dbReference type="GO" id="GO:0005524">
    <property type="term" value="F:ATP binding"/>
    <property type="evidence" value="ECO:0007669"/>
    <property type="project" value="UniProtKB-KW"/>
</dbReference>
<dbReference type="OrthoDB" id="9815130at2"/>
<evidence type="ECO:0000256" key="3">
    <source>
        <dbReference type="ARBA" id="ARBA00022741"/>
    </source>
</evidence>
<dbReference type="PRINTS" id="PR00983">
    <property type="entry name" value="TRNASYNTHCYS"/>
</dbReference>
<dbReference type="RefSeq" id="WP_131280167.1">
    <property type="nucleotide sequence ID" value="NZ_JBHSLR010000009.1"/>
</dbReference>
<dbReference type="GO" id="GO:0005829">
    <property type="term" value="C:cytosol"/>
    <property type="evidence" value="ECO:0007669"/>
    <property type="project" value="TreeGrafter"/>
</dbReference>
<evidence type="ECO:0000256" key="4">
    <source>
        <dbReference type="ARBA" id="ARBA00022840"/>
    </source>
</evidence>
<dbReference type="SUPFAM" id="SSF52374">
    <property type="entry name" value="Nucleotidylyl transferase"/>
    <property type="match status" value="1"/>
</dbReference>
<dbReference type="InterPro" id="IPR032678">
    <property type="entry name" value="tRNA-synt_1_cat_dom"/>
</dbReference>
<dbReference type="Proteomes" id="UP000293036">
    <property type="component" value="Unassembled WGS sequence"/>
</dbReference>
<dbReference type="PANTHER" id="PTHR10890:SF3">
    <property type="entry name" value="CYSTEINE--TRNA LIGASE, CYTOPLASMIC"/>
    <property type="match status" value="1"/>
</dbReference>
<comment type="subunit">
    <text evidence="1">Monomer.</text>
</comment>
<organism evidence="6 7">
    <name type="scientific">Arcanobacterium bovis</name>
    <dbReference type="NCBI Taxonomy" id="2529275"/>
    <lineage>
        <taxon>Bacteria</taxon>
        <taxon>Bacillati</taxon>
        <taxon>Actinomycetota</taxon>
        <taxon>Actinomycetes</taxon>
        <taxon>Actinomycetales</taxon>
        <taxon>Actinomycetaceae</taxon>
        <taxon>Arcanobacterium</taxon>
    </lineage>
</organism>
<protein>
    <recommendedName>
        <fullName evidence="5">tRNA synthetases class I catalytic domain-containing protein</fullName>
    </recommendedName>
</protein>
<evidence type="ECO:0000313" key="7">
    <source>
        <dbReference type="Proteomes" id="UP000293036"/>
    </source>
</evidence>
<dbReference type="InterPro" id="IPR014729">
    <property type="entry name" value="Rossmann-like_a/b/a_fold"/>
</dbReference>
<gene>
    <name evidence="6" type="ORF">EZJ44_03560</name>
</gene>
<dbReference type="Gene3D" id="3.40.50.620">
    <property type="entry name" value="HUPs"/>
    <property type="match status" value="1"/>
</dbReference>